<keyword evidence="1" id="KW-0456">Lyase</keyword>
<keyword evidence="1" id="KW-0670">Pyruvate</keyword>
<name>H5SKR4_9ZZZZ</name>
<dbReference type="PIRSF" id="PIRSF029129">
    <property type="entry name" value="DUF1786_pyruvate_format-lyase"/>
    <property type="match status" value="1"/>
</dbReference>
<reference evidence="1" key="2">
    <citation type="journal article" date="2012" name="PLoS ONE">
        <title>A Deeply Branching Thermophilic Bacterium with an Ancient Acetyl-CoA Pathway Dominates a Subsurface Ecosystem.</title>
        <authorList>
            <person name="Takami H."/>
            <person name="Noguchi H."/>
            <person name="Takaki Y."/>
            <person name="Uchiyama I."/>
            <person name="Toyoda A."/>
            <person name="Nishi S."/>
            <person name="Chee G.-J."/>
            <person name="Arai W."/>
            <person name="Nunoura T."/>
            <person name="Itoh T."/>
            <person name="Hattori M."/>
            <person name="Takai K."/>
        </authorList>
    </citation>
    <scope>NUCLEOTIDE SEQUENCE</scope>
</reference>
<dbReference type="AlphaFoldDB" id="H5SKR4"/>
<organism evidence="1">
    <name type="scientific">uncultured prokaryote</name>
    <dbReference type="NCBI Taxonomy" id="198431"/>
    <lineage>
        <taxon>unclassified sequences</taxon>
        <taxon>environmental samples</taxon>
    </lineage>
</organism>
<gene>
    <name evidence="1" type="ORF">HGMM_F42G03C13</name>
</gene>
<evidence type="ECO:0000313" key="1">
    <source>
        <dbReference type="EMBL" id="BAL56750.1"/>
    </source>
</evidence>
<protein>
    <submittedName>
        <fullName evidence="1">Pyruvate formate lyase activating enzyme</fullName>
    </submittedName>
</protein>
<reference evidence="1" key="1">
    <citation type="journal article" date="2005" name="Environ. Microbiol.">
        <title>Genetic and functional properties of uncultivated thermophilic crenarchaeotes from a subsurface gold mine as revealed by analysis of genome fragments.</title>
        <authorList>
            <person name="Nunoura T."/>
            <person name="Hirayama H."/>
            <person name="Takami H."/>
            <person name="Oida H."/>
            <person name="Nishi S."/>
            <person name="Shimamura S."/>
            <person name="Suzuki Y."/>
            <person name="Inagaki F."/>
            <person name="Takai K."/>
            <person name="Nealson K.H."/>
            <person name="Horikoshi K."/>
        </authorList>
    </citation>
    <scope>NUCLEOTIDE SEQUENCE</scope>
</reference>
<dbReference type="InterPro" id="IPR014846">
    <property type="entry name" value="DUF1786_pyruvate_format-lyase"/>
</dbReference>
<accession>H5SKR4</accession>
<dbReference type="GO" id="GO:0016829">
    <property type="term" value="F:lyase activity"/>
    <property type="evidence" value="ECO:0007669"/>
    <property type="project" value="UniProtKB-KW"/>
</dbReference>
<sequence length="384" mass="42141">MDILKVMRILAVDVGTGTQDILLYDSDVELENCLKLVMPAPTMLIARRVKAATRERRPILLTGVTMGGGPSQWAVEDHVRAGQPVYATPTAARSFNDDLEVVEREMGIRVISEDEAEEYQRRHGQALITLELKDFDYDAIRAAFAAFGLDLAPDVLAVAVFDHGNAPPGVSDRQFRFDYLLERIRAQNRLSAFAYLAPDVPPIMTRMQAVAHTARFDGPVVIMDTAPAAVLGALLDPHVASHERAFVANVGNFHTLVFRLGPGGIEGVFEHHTGLITRDRLDTLIERLAEGTLQHEEVFNDQGHGALVFNTRPAPLDSLAVVGPRRGLMRGSRHRPYFAVPYGDMMLAGCFGLLRACADLLPQAAPTILESLGGATRRPPWELL</sequence>
<dbReference type="EMBL" id="AP011757">
    <property type="protein sequence ID" value="BAL56750.1"/>
    <property type="molecule type" value="Genomic_DNA"/>
</dbReference>
<proteinExistence type="predicted"/>
<dbReference type="Pfam" id="PF08735">
    <property type="entry name" value="DUF1786"/>
    <property type="match status" value="1"/>
</dbReference>